<organism evidence="2">
    <name type="scientific">Siphoviridae sp. ctr8v12</name>
    <dbReference type="NCBI Taxonomy" id="2825685"/>
    <lineage>
        <taxon>Viruses</taxon>
        <taxon>Duplodnaviria</taxon>
        <taxon>Heunggongvirae</taxon>
        <taxon>Uroviricota</taxon>
        <taxon>Caudoviricetes</taxon>
    </lineage>
</organism>
<feature type="transmembrane region" description="Helical" evidence="1">
    <location>
        <begin position="12"/>
        <end position="32"/>
    </location>
</feature>
<protein>
    <submittedName>
        <fullName evidence="2">Uncharacterized protein</fullName>
    </submittedName>
</protein>
<sequence length="33" mass="3999">MYLIHDNPAIVTYYSSLNFFFLFHICNFTVGFY</sequence>
<evidence type="ECO:0000313" key="2">
    <source>
        <dbReference type="EMBL" id="DAE18026.1"/>
    </source>
</evidence>
<dbReference type="EMBL" id="BK015649">
    <property type="protein sequence ID" value="DAE18026.1"/>
    <property type="molecule type" value="Genomic_DNA"/>
</dbReference>
<evidence type="ECO:0000256" key="1">
    <source>
        <dbReference type="SAM" id="Phobius"/>
    </source>
</evidence>
<keyword evidence="1" id="KW-1133">Transmembrane helix</keyword>
<accession>A0A8S5QGC8</accession>
<keyword evidence="1" id="KW-0812">Transmembrane</keyword>
<keyword evidence="1" id="KW-0472">Membrane</keyword>
<reference evidence="2" key="1">
    <citation type="journal article" date="2021" name="Proc. Natl. Acad. Sci. U.S.A.">
        <title>A Catalog of Tens of Thousands of Viruses from Human Metagenomes Reveals Hidden Associations with Chronic Diseases.</title>
        <authorList>
            <person name="Tisza M.J."/>
            <person name="Buck C.B."/>
        </authorList>
    </citation>
    <scope>NUCLEOTIDE SEQUENCE</scope>
    <source>
        <strain evidence="2">Ctr8v12</strain>
    </source>
</reference>
<name>A0A8S5QGC8_9CAUD</name>
<proteinExistence type="predicted"/>